<protein>
    <submittedName>
        <fullName evidence="2">Uncharacterized protein</fullName>
    </submittedName>
</protein>
<proteinExistence type="predicted"/>
<organism evidence="2 3">
    <name type="scientific">Euphydryas editha</name>
    <name type="common">Edith's checkerspot</name>
    <dbReference type="NCBI Taxonomy" id="104508"/>
    <lineage>
        <taxon>Eukaryota</taxon>
        <taxon>Metazoa</taxon>
        <taxon>Ecdysozoa</taxon>
        <taxon>Arthropoda</taxon>
        <taxon>Hexapoda</taxon>
        <taxon>Insecta</taxon>
        <taxon>Pterygota</taxon>
        <taxon>Neoptera</taxon>
        <taxon>Endopterygota</taxon>
        <taxon>Lepidoptera</taxon>
        <taxon>Glossata</taxon>
        <taxon>Ditrysia</taxon>
        <taxon>Papilionoidea</taxon>
        <taxon>Nymphalidae</taxon>
        <taxon>Nymphalinae</taxon>
        <taxon>Euphydryas</taxon>
    </lineage>
</organism>
<feature type="compositionally biased region" description="Basic residues" evidence="1">
    <location>
        <begin position="117"/>
        <end position="129"/>
    </location>
</feature>
<sequence length="161" mass="17711">MLKGDPPPLEQRHRRGGSQAFGHYSANCHRPQKCVRCAGEYNAGECTRWRDEPPTCANCVQGHIPQVFKREAHKREQTIAPPLPAAKPAPQQSTNQGKSHKITPPDYPPIQRGQPLKNKKKRSKKKKPPVQKEGRVPAASSTPRVDGEGRTGTTAVTVVST</sequence>
<feature type="compositionally biased region" description="Polar residues" evidence="1">
    <location>
        <begin position="151"/>
        <end position="161"/>
    </location>
</feature>
<reference evidence="2" key="1">
    <citation type="submission" date="2022-03" db="EMBL/GenBank/DDBJ databases">
        <authorList>
            <person name="Tunstrom K."/>
        </authorList>
    </citation>
    <scope>NUCLEOTIDE SEQUENCE</scope>
</reference>
<comment type="caution">
    <text evidence="2">The sequence shown here is derived from an EMBL/GenBank/DDBJ whole genome shotgun (WGS) entry which is preliminary data.</text>
</comment>
<gene>
    <name evidence="2" type="ORF">EEDITHA_LOCUS10798</name>
</gene>
<dbReference type="EMBL" id="CAKOGL010000015">
    <property type="protein sequence ID" value="CAH2095329.1"/>
    <property type="molecule type" value="Genomic_DNA"/>
</dbReference>
<dbReference type="Proteomes" id="UP001153954">
    <property type="component" value="Unassembled WGS sequence"/>
</dbReference>
<feature type="region of interest" description="Disordered" evidence="1">
    <location>
        <begin position="70"/>
        <end position="161"/>
    </location>
</feature>
<name>A0AAU9U692_EUPED</name>
<keyword evidence="3" id="KW-1185">Reference proteome</keyword>
<evidence type="ECO:0000313" key="2">
    <source>
        <dbReference type="EMBL" id="CAH2095329.1"/>
    </source>
</evidence>
<dbReference type="AlphaFoldDB" id="A0AAU9U692"/>
<accession>A0AAU9U692</accession>
<evidence type="ECO:0000256" key="1">
    <source>
        <dbReference type="SAM" id="MobiDB-lite"/>
    </source>
</evidence>
<evidence type="ECO:0000313" key="3">
    <source>
        <dbReference type="Proteomes" id="UP001153954"/>
    </source>
</evidence>